<reference evidence="3 4" key="1">
    <citation type="submission" date="2016-03" db="EMBL/GenBank/DDBJ databases">
        <title>Trachymyrmex septentrionalis WGS genome.</title>
        <authorList>
            <person name="Nygaard S."/>
            <person name="Hu H."/>
            <person name="Boomsma J."/>
            <person name="Zhang G."/>
        </authorList>
    </citation>
    <scope>NUCLEOTIDE SEQUENCE [LARGE SCALE GENOMIC DNA]</scope>
    <source>
        <strain evidence="3">Tsep2-gDNA-1</strain>
        <tissue evidence="3">Whole body</tissue>
    </source>
</reference>
<evidence type="ECO:0000256" key="1">
    <source>
        <dbReference type="SAM" id="MobiDB-lite"/>
    </source>
</evidence>
<name>A0A195FXI9_9HYME</name>
<protein>
    <recommendedName>
        <fullName evidence="2">Mutator-like transposase domain-containing protein</fullName>
    </recommendedName>
</protein>
<dbReference type="InterPro" id="IPR049012">
    <property type="entry name" value="Mutator_transp_dom"/>
</dbReference>
<dbReference type="STRING" id="34720.A0A195FXI9"/>
<dbReference type="Proteomes" id="UP000078541">
    <property type="component" value="Unassembled WGS sequence"/>
</dbReference>
<proteinExistence type="predicted"/>
<dbReference type="Pfam" id="PF20700">
    <property type="entry name" value="Mutator"/>
    <property type="match status" value="1"/>
</dbReference>
<feature type="region of interest" description="Disordered" evidence="1">
    <location>
        <begin position="286"/>
        <end position="307"/>
    </location>
</feature>
<evidence type="ECO:0000313" key="4">
    <source>
        <dbReference type="Proteomes" id="UP000078541"/>
    </source>
</evidence>
<evidence type="ECO:0000313" key="3">
    <source>
        <dbReference type="EMBL" id="KYN45027.1"/>
    </source>
</evidence>
<sequence>MTYLRRKFASSESDDVLSASAKKLHTASSDDVRSSHTYKIIEFVTVFTALSQILICYKCKQSVHFEESGQRGLGFKIVVSCRCGHTEINSGPFIHNGFEINRRIVFIMRLLGIAREGINVFCNLMDMCTGLSQSSYTKIVEHIHEAAKSSFKVLSQKAVQEEIAKNIEHGRPEKHIKVSTVHDGSKNADFLLPIYENLSREDLLERCLGGHTQNANESFNSTIWRLTPKHLHSGQKIIELLACIAAGVFNEGYNSILRLMNQLDIVVGNQALNFAKNTDEARVTRQNRMSQSETKAARTARKQQQLEDNQLFEEAEELLYAPGIAD</sequence>
<gene>
    <name evidence="3" type="ORF">ALC56_00501</name>
</gene>
<feature type="domain" description="Mutator-like transposase" evidence="2">
    <location>
        <begin position="44"/>
        <end position="184"/>
    </location>
</feature>
<organism evidence="3 4">
    <name type="scientific">Trachymyrmex septentrionalis</name>
    <dbReference type="NCBI Taxonomy" id="34720"/>
    <lineage>
        <taxon>Eukaryota</taxon>
        <taxon>Metazoa</taxon>
        <taxon>Ecdysozoa</taxon>
        <taxon>Arthropoda</taxon>
        <taxon>Hexapoda</taxon>
        <taxon>Insecta</taxon>
        <taxon>Pterygota</taxon>
        <taxon>Neoptera</taxon>
        <taxon>Endopterygota</taxon>
        <taxon>Hymenoptera</taxon>
        <taxon>Apocrita</taxon>
        <taxon>Aculeata</taxon>
        <taxon>Formicoidea</taxon>
        <taxon>Formicidae</taxon>
        <taxon>Myrmicinae</taxon>
        <taxon>Trachymyrmex</taxon>
    </lineage>
</organism>
<keyword evidence="4" id="KW-1185">Reference proteome</keyword>
<dbReference type="AlphaFoldDB" id="A0A195FXI9"/>
<evidence type="ECO:0000259" key="2">
    <source>
        <dbReference type="Pfam" id="PF20700"/>
    </source>
</evidence>
<dbReference type="EMBL" id="KQ981200">
    <property type="protein sequence ID" value="KYN45027.1"/>
    <property type="molecule type" value="Genomic_DNA"/>
</dbReference>
<accession>A0A195FXI9</accession>